<dbReference type="EMBL" id="QNBE01000002">
    <property type="protein sequence ID" value="RKX71757.1"/>
    <property type="molecule type" value="Genomic_DNA"/>
</dbReference>
<gene>
    <name evidence="2" type="ORF">DRP53_00275</name>
</gene>
<keyword evidence="1" id="KW-0175">Coiled coil</keyword>
<dbReference type="Proteomes" id="UP000268469">
    <property type="component" value="Unassembled WGS sequence"/>
</dbReference>
<dbReference type="Gene3D" id="3.30.70.1230">
    <property type="entry name" value="Nucleotide cyclase"/>
    <property type="match status" value="1"/>
</dbReference>
<dbReference type="InterPro" id="IPR029787">
    <property type="entry name" value="Nucleotide_cyclase"/>
</dbReference>
<name>A0A660SLX3_UNCW3</name>
<evidence type="ECO:0000313" key="3">
    <source>
        <dbReference type="Proteomes" id="UP000268469"/>
    </source>
</evidence>
<sequence length="751" mass="87556">MNPCEQLFNCVEDHSNYSHKLRERYLKEDRFEHFLNLIRNGMGLLRLPTQILAPYEDQNDFYLELKSDDPKEEYQRILSEDPEKLLILEVAFRKLGADAKTLIRLREGYNEKGQVLARIFDEVRIKTRPKLNDGIDIFRRELEKFILTPELFLMAHDAMAMAFVDYELDRIVEVEPITTPADILGRLPKVIRNHLSPAARQKLLKIYRKETERILALHKEELKESELFLIRTHERLKEIIDELSRELKETLFKMEKLVNRTDVIRHINQLTSKLQRALLIQLHHFQDHEAKRKESLRILEQLEKLEVERPTFDLLTIYEEIIFFRIGRELPAKIRKRFTEYLIGMIDEEIRSRRMRKISILREYERKGMLGTTLDTDLIMENYLGFIRKVFLPVMIGELLKELVLVWPYGDRTKDFGYFAGIHLKPKSECPKRLVHFINSLRKTISVLTYDIRGSTYMGTRLRNAEKEWKIKYKFSQIMSGIARRFGGFLLKDTGDGGVVWFGANSKETYDRSYIESIASKGIKIRQSIFSGREFELHPSADAGLRAVQCGLEMVKAAEEFIKVNFIHYRDWFGEVSKREVKVEGVTYALLPPEFRSLFRIGVGIASGRPGRDIFFSVNSYGDPDVVGPLLAESNLYSMGRDPNRSVVIIDSSTLINLLLNSPSFYYDGVSEGPPESIAEEVGKQRGVVRDYLFPDYHFRVIKLGVHLLEEADKLKALDFGYRGKIHVDDEGNFYDQNNSMINLLFEVVGE</sequence>
<organism evidence="2 3">
    <name type="scientific">candidate division WOR-3 bacterium</name>
    <dbReference type="NCBI Taxonomy" id="2052148"/>
    <lineage>
        <taxon>Bacteria</taxon>
        <taxon>Bacteria division WOR-3</taxon>
    </lineage>
</organism>
<dbReference type="AlphaFoldDB" id="A0A660SLX3"/>
<evidence type="ECO:0000313" key="2">
    <source>
        <dbReference type="EMBL" id="RKX71757.1"/>
    </source>
</evidence>
<proteinExistence type="predicted"/>
<protein>
    <submittedName>
        <fullName evidence="2">Uncharacterized protein</fullName>
    </submittedName>
</protein>
<comment type="caution">
    <text evidence="2">The sequence shown here is derived from an EMBL/GenBank/DDBJ whole genome shotgun (WGS) entry which is preliminary data.</text>
</comment>
<feature type="coiled-coil region" evidence="1">
    <location>
        <begin position="233"/>
        <end position="260"/>
    </location>
</feature>
<reference evidence="2 3" key="1">
    <citation type="submission" date="2018-06" db="EMBL/GenBank/DDBJ databases">
        <title>Extensive metabolic versatility and redundancy in microbially diverse, dynamic hydrothermal sediments.</title>
        <authorList>
            <person name="Dombrowski N."/>
            <person name="Teske A."/>
            <person name="Baker B.J."/>
        </authorList>
    </citation>
    <scope>NUCLEOTIDE SEQUENCE [LARGE SCALE GENOMIC DNA]</scope>
    <source>
        <strain evidence="2">B36_G15</strain>
    </source>
</reference>
<dbReference type="SUPFAM" id="SSF55073">
    <property type="entry name" value="Nucleotide cyclase"/>
    <property type="match status" value="1"/>
</dbReference>
<accession>A0A660SLX3</accession>
<evidence type="ECO:0000256" key="1">
    <source>
        <dbReference type="SAM" id="Coils"/>
    </source>
</evidence>